<organism evidence="1">
    <name type="scientific">viral metagenome</name>
    <dbReference type="NCBI Taxonomy" id="1070528"/>
    <lineage>
        <taxon>unclassified sequences</taxon>
        <taxon>metagenomes</taxon>
        <taxon>organismal metagenomes</taxon>
    </lineage>
</organism>
<dbReference type="EMBL" id="MN740573">
    <property type="protein sequence ID" value="QHU34525.1"/>
    <property type="molecule type" value="Genomic_DNA"/>
</dbReference>
<protein>
    <submittedName>
        <fullName evidence="1">Uncharacterized protein</fullName>
    </submittedName>
</protein>
<proteinExistence type="predicted"/>
<dbReference type="AlphaFoldDB" id="A0A6C0LWW5"/>
<evidence type="ECO:0000313" key="1">
    <source>
        <dbReference type="EMBL" id="QHU34525.1"/>
    </source>
</evidence>
<reference evidence="1" key="1">
    <citation type="journal article" date="2020" name="Nature">
        <title>Giant virus diversity and host interactions through global metagenomics.</title>
        <authorList>
            <person name="Schulz F."/>
            <person name="Roux S."/>
            <person name="Paez-Espino D."/>
            <person name="Jungbluth S."/>
            <person name="Walsh D.A."/>
            <person name="Denef V.J."/>
            <person name="McMahon K.D."/>
            <person name="Konstantinidis K.T."/>
            <person name="Eloe-Fadrosh E.A."/>
            <person name="Kyrpides N.C."/>
            <person name="Woyke T."/>
        </authorList>
    </citation>
    <scope>NUCLEOTIDE SEQUENCE</scope>
    <source>
        <strain evidence="1">GVMAG-S-1016713-169</strain>
    </source>
</reference>
<name>A0A6C0LWW5_9ZZZZ</name>
<sequence>MNDNSEVISRLKFISKLKKGEKINTRHLYVQADGWSTSFSRTFLYQDNRGNALSLVQQTIARSFELLELFESSNATDSQVHYQLLNKDLRQATIGLVNLKCTYIKDTKFCCDMDTLLEDIHARLSRFVINIPPVDE</sequence>
<accession>A0A6C0LWW5</accession>